<name>A0A6J5NNK3_9CAUD</name>
<gene>
    <name evidence="2" type="ORF">UFOVP765_5</name>
</gene>
<protein>
    <submittedName>
        <fullName evidence="2">Uncharacterized protein</fullName>
    </submittedName>
</protein>
<keyword evidence="1" id="KW-1133">Transmembrane helix</keyword>
<accession>A0A6J5NNK3</accession>
<evidence type="ECO:0000256" key="1">
    <source>
        <dbReference type="SAM" id="Phobius"/>
    </source>
</evidence>
<keyword evidence="1" id="KW-0472">Membrane</keyword>
<evidence type="ECO:0000313" key="2">
    <source>
        <dbReference type="EMBL" id="CAB4160497.1"/>
    </source>
</evidence>
<dbReference type="EMBL" id="LR796703">
    <property type="protein sequence ID" value="CAB4160497.1"/>
    <property type="molecule type" value="Genomic_DNA"/>
</dbReference>
<reference evidence="2" key="1">
    <citation type="submission" date="2020-04" db="EMBL/GenBank/DDBJ databases">
        <authorList>
            <person name="Chiriac C."/>
            <person name="Salcher M."/>
            <person name="Ghai R."/>
            <person name="Kavagutti S V."/>
        </authorList>
    </citation>
    <scope>NUCLEOTIDE SEQUENCE</scope>
</reference>
<proteinExistence type="predicted"/>
<keyword evidence="1" id="KW-0812">Transmembrane</keyword>
<organism evidence="2">
    <name type="scientific">uncultured Caudovirales phage</name>
    <dbReference type="NCBI Taxonomy" id="2100421"/>
    <lineage>
        <taxon>Viruses</taxon>
        <taxon>Duplodnaviria</taxon>
        <taxon>Heunggongvirae</taxon>
        <taxon>Uroviricota</taxon>
        <taxon>Caudoviricetes</taxon>
        <taxon>Peduoviridae</taxon>
        <taxon>Maltschvirus</taxon>
        <taxon>Maltschvirus maltsch</taxon>
    </lineage>
</organism>
<sequence>MQSLRNIVALIIGMSIGMLLALSMDSKADTTTINNKGMPVPSAMAPSMSGFSNDMCKSGVSGGANTGMFSISGGATITDENCERIKLAKTLNDLGLKVAAVSVLCQDPRVWDAMEMSGSPCPIGGSLGYTAKRAWHERDPKRFEKLYGSTYTLPLIPNTPVE</sequence>
<feature type="transmembrane region" description="Helical" evidence="1">
    <location>
        <begin position="7"/>
        <end position="24"/>
    </location>
</feature>